<comment type="cofactor">
    <cofactor evidence="1">
        <name>heme b</name>
        <dbReference type="ChEBI" id="CHEBI:60344"/>
    </cofactor>
    <text evidence="1">Binds 1 heme b (iron(II)-protoporphyrin IX) group per subunit.</text>
</comment>
<dbReference type="Pfam" id="PF03653">
    <property type="entry name" value="UPF0093"/>
    <property type="match status" value="1"/>
</dbReference>
<dbReference type="AlphaFoldDB" id="A0A286HN17"/>
<accession>A0A286HN17</accession>
<dbReference type="GO" id="GO:0070818">
    <property type="term" value="F:protoporphyrinogen oxidase activity"/>
    <property type="evidence" value="ECO:0007669"/>
    <property type="project" value="UniProtKB-UniRule"/>
</dbReference>
<keyword evidence="1 2" id="KW-0472">Membrane</keyword>
<evidence type="ECO:0000313" key="4">
    <source>
        <dbReference type="Proteomes" id="UP000219465"/>
    </source>
</evidence>
<feature type="transmembrane region" description="Helical" evidence="2">
    <location>
        <begin position="82"/>
        <end position="100"/>
    </location>
</feature>
<dbReference type="InterPro" id="IPR005265">
    <property type="entry name" value="HemJ-like"/>
</dbReference>
<name>A0A286HN17_9HYPH</name>
<keyword evidence="1" id="KW-0408">Iron</keyword>
<sequence>MYDWIKALHVVSVLLFAGGLVALLVASMALGKRDPAAEDQSNKLRATVRKWDMWVSQPALAGVWVFGLWAGLSGGWFTEPWLQVKLVFVLILSGLHGNLAGRLRRLDLTATQTRSIVPSSIVTATILVSFAIIGVMAVVKPF</sequence>
<keyword evidence="2" id="KW-1133">Transmembrane helix</keyword>
<keyword evidence="1" id="KW-0479">Metal-binding</keyword>
<organism evidence="3 4">
    <name type="scientific">Hoeflea halophila</name>
    <dbReference type="NCBI Taxonomy" id="714899"/>
    <lineage>
        <taxon>Bacteria</taxon>
        <taxon>Pseudomonadati</taxon>
        <taxon>Pseudomonadota</taxon>
        <taxon>Alphaproteobacteria</taxon>
        <taxon>Hyphomicrobiales</taxon>
        <taxon>Rhizobiaceae</taxon>
        <taxon>Hoeflea</taxon>
    </lineage>
</organism>
<protein>
    <recommendedName>
        <fullName evidence="1">Protoporphyrinogen IX oxidase</fullName>
        <ecNumber evidence="1">1.3.99.-</ecNumber>
    </recommendedName>
</protein>
<dbReference type="GO" id="GO:0006782">
    <property type="term" value="P:protoporphyrinogen IX biosynthetic process"/>
    <property type="evidence" value="ECO:0007669"/>
    <property type="project" value="UniProtKB-UniRule"/>
</dbReference>
<evidence type="ECO:0000256" key="1">
    <source>
        <dbReference type="PIRNR" id="PIRNR004638"/>
    </source>
</evidence>
<feature type="transmembrane region" description="Helical" evidence="2">
    <location>
        <begin position="51"/>
        <end position="70"/>
    </location>
</feature>
<dbReference type="EC" id="1.3.99.-" evidence="1"/>
<dbReference type="RefSeq" id="WP_097104304.1">
    <property type="nucleotide sequence ID" value="NZ_OCPC01000001.1"/>
</dbReference>
<dbReference type="GO" id="GO:0046872">
    <property type="term" value="F:metal ion binding"/>
    <property type="evidence" value="ECO:0007669"/>
    <property type="project" value="UniProtKB-UniRule"/>
</dbReference>
<feature type="transmembrane region" description="Helical" evidence="2">
    <location>
        <begin position="121"/>
        <end position="139"/>
    </location>
</feature>
<dbReference type="Proteomes" id="UP000219465">
    <property type="component" value="Unassembled WGS sequence"/>
</dbReference>
<gene>
    <name evidence="3" type="ORF">SAMN05877838_0277</name>
</gene>
<dbReference type="OrthoDB" id="8367737at2"/>
<keyword evidence="1" id="KW-0349">Heme</keyword>
<comment type="similarity">
    <text evidence="1">Belongs to the HemJ family.</text>
</comment>
<dbReference type="UniPathway" id="UPA00251">
    <property type="reaction ID" value="UER00324"/>
</dbReference>
<comment type="function">
    <text evidence="1">Catalyzes the oxidation of protoporphyrinogen IX to protoporphyrin IX.</text>
</comment>
<feature type="transmembrane region" description="Helical" evidence="2">
    <location>
        <begin position="6"/>
        <end position="30"/>
    </location>
</feature>
<keyword evidence="1" id="KW-1003">Cell membrane</keyword>
<keyword evidence="2" id="KW-0812">Transmembrane</keyword>
<dbReference type="GO" id="GO:0005886">
    <property type="term" value="C:plasma membrane"/>
    <property type="evidence" value="ECO:0007669"/>
    <property type="project" value="UniProtKB-UniRule"/>
</dbReference>
<evidence type="ECO:0000313" key="3">
    <source>
        <dbReference type="EMBL" id="SOE08554.1"/>
    </source>
</evidence>
<evidence type="ECO:0000256" key="2">
    <source>
        <dbReference type="SAM" id="Phobius"/>
    </source>
</evidence>
<comment type="catalytic activity">
    <reaction evidence="1">
        <text>protoporphyrinogen IX + 3 A = protoporphyrin IX + 3 AH2</text>
        <dbReference type="Rhea" id="RHEA:62000"/>
        <dbReference type="ChEBI" id="CHEBI:13193"/>
        <dbReference type="ChEBI" id="CHEBI:17499"/>
        <dbReference type="ChEBI" id="CHEBI:57306"/>
        <dbReference type="ChEBI" id="CHEBI:57307"/>
    </reaction>
</comment>
<reference evidence="4" key="1">
    <citation type="submission" date="2017-08" db="EMBL/GenBank/DDBJ databases">
        <authorList>
            <person name="Varghese N."/>
            <person name="Submissions S."/>
        </authorList>
    </citation>
    <scope>NUCLEOTIDE SEQUENCE [LARGE SCALE GENOMIC DNA]</scope>
    <source>
        <strain evidence="4">KCTC 23107</strain>
    </source>
</reference>
<keyword evidence="4" id="KW-1185">Reference proteome</keyword>
<proteinExistence type="inferred from homology"/>
<dbReference type="PIRSF" id="PIRSF004638">
    <property type="entry name" value="UCP004638"/>
    <property type="match status" value="1"/>
</dbReference>
<dbReference type="EMBL" id="OCPC01000001">
    <property type="protein sequence ID" value="SOE08554.1"/>
    <property type="molecule type" value="Genomic_DNA"/>
</dbReference>
<comment type="pathway">
    <text evidence="1">Porphyrin-containing compound metabolism; protoporphyrin-IX biosynthesis; protoporphyrin-IX from protoporphyrinogen-IX: step 1/1.</text>
</comment>